<evidence type="ECO:0000259" key="4">
    <source>
        <dbReference type="PROSITE" id="PS50949"/>
    </source>
</evidence>
<dbReference type="SUPFAM" id="SSF46785">
    <property type="entry name" value="Winged helix' DNA-binding domain"/>
    <property type="match status" value="1"/>
</dbReference>
<feature type="domain" description="HTH gntR-type" evidence="4">
    <location>
        <begin position="10"/>
        <end position="77"/>
    </location>
</feature>
<sequence>MAGEIDEPGSILSDTVYTRLRTALMRAELKPHQRLKVRDLAREMGTSETPVREALMQLAHDGAIEIKPRFFIRVRRLSRAEYDEIRDIRLELEPMAAERALGKLSGDEIARLKDIHTMLVVAEDSGDWPLALQANFDFHFAIYGRSGMATLIDILQGLWVRMGPTLTELYPAARPTYSAEHQHLSIIEAIARNDAPGLRMAIRMDLIEGGRKLRDRLAELEAAASPADASAAD</sequence>
<protein>
    <submittedName>
        <fullName evidence="5">GntR family transcriptional regulator</fullName>
    </submittedName>
</protein>
<dbReference type="Gene3D" id="1.10.10.10">
    <property type="entry name" value="Winged helix-like DNA-binding domain superfamily/Winged helix DNA-binding domain"/>
    <property type="match status" value="1"/>
</dbReference>
<dbReference type="Pfam" id="PF00392">
    <property type="entry name" value="GntR"/>
    <property type="match status" value="1"/>
</dbReference>
<dbReference type="PANTHER" id="PTHR43537:SF39">
    <property type="entry name" value="HTH-TYPE TRANSCRIPTIONAL REGULATOR MCBR"/>
    <property type="match status" value="1"/>
</dbReference>
<gene>
    <name evidence="5" type="ORF">OH818_19250</name>
</gene>
<reference evidence="5" key="1">
    <citation type="submission" date="2022-12" db="EMBL/GenBank/DDBJ databases">
        <title>Jiella pelagia sp. nov., isolated from phosphonate enriched culture of Northwest Pacific surface seawater.</title>
        <authorList>
            <person name="Shin D.Y."/>
            <person name="Hwang C.Y."/>
        </authorList>
    </citation>
    <scope>NUCLEOTIDE SEQUENCE</scope>
    <source>
        <strain evidence="5">HL-NP1</strain>
    </source>
</reference>
<dbReference type="EMBL" id="CP114029">
    <property type="protein sequence ID" value="WAP67612.1"/>
    <property type="molecule type" value="Genomic_DNA"/>
</dbReference>
<evidence type="ECO:0000256" key="2">
    <source>
        <dbReference type="ARBA" id="ARBA00023125"/>
    </source>
</evidence>
<dbReference type="PROSITE" id="PS50949">
    <property type="entry name" value="HTH_GNTR"/>
    <property type="match status" value="1"/>
</dbReference>
<dbReference type="SUPFAM" id="SSF48008">
    <property type="entry name" value="GntR ligand-binding domain-like"/>
    <property type="match status" value="1"/>
</dbReference>
<evidence type="ECO:0000256" key="3">
    <source>
        <dbReference type="ARBA" id="ARBA00023163"/>
    </source>
</evidence>
<organism evidence="5 6">
    <name type="scientific">Jiella pelagia</name>
    <dbReference type="NCBI Taxonomy" id="2986949"/>
    <lineage>
        <taxon>Bacteria</taxon>
        <taxon>Pseudomonadati</taxon>
        <taxon>Pseudomonadota</taxon>
        <taxon>Alphaproteobacteria</taxon>
        <taxon>Hyphomicrobiales</taxon>
        <taxon>Aurantimonadaceae</taxon>
        <taxon>Jiella</taxon>
    </lineage>
</organism>
<keyword evidence="2" id="KW-0238">DNA-binding</keyword>
<dbReference type="Proteomes" id="UP001164020">
    <property type="component" value="Chromosome"/>
</dbReference>
<dbReference type="SMART" id="SM00345">
    <property type="entry name" value="HTH_GNTR"/>
    <property type="match status" value="1"/>
</dbReference>
<keyword evidence="6" id="KW-1185">Reference proteome</keyword>
<dbReference type="SMART" id="SM00895">
    <property type="entry name" value="FCD"/>
    <property type="match status" value="1"/>
</dbReference>
<dbReference type="Gene3D" id="1.20.120.530">
    <property type="entry name" value="GntR ligand-binding domain-like"/>
    <property type="match status" value="1"/>
</dbReference>
<dbReference type="RefSeq" id="WP_268880072.1">
    <property type="nucleotide sequence ID" value="NZ_CP114029.1"/>
</dbReference>
<dbReference type="InterPro" id="IPR011711">
    <property type="entry name" value="GntR_C"/>
</dbReference>
<dbReference type="InterPro" id="IPR008920">
    <property type="entry name" value="TF_FadR/GntR_C"/>
</dbReference>
<dbReference type="PANTHER" id="PTHR43537">
    <property type="entry name" value="TRANSCRIPTIONAL REGULATOR, GNTR FAMILY"/>
    <property type="match status" value="1"/>
</dbReference>
<dbReference type="InterPro" id="IPR036390">
    <property type="entry name" value="WH_DNA-bd_sf"/>
</dbReference>
<accession>A0ABY7BUX9</accession>
<dbReference type="Pfam" id="PF07729">
    <property type="entry name" value="FCD"/>
    <property type="match status" value="1"/>
</dbReference>
<name>A0ABY7BUX9_9HYPH</name>
<dbReference type="InterPro" id="IPR036388">
    <property type="entry name" value="WH-like_DNA-bd_sf"/>
</dbReference>
<evidence type="ECO:0000313" key="6">
    <source>
        <dbReference type="Proteomes" id="UP001164020"/>
    </source>
</evidence>
<keyword evidence="1" id="KW-0805">Transcription regulation</keyword>
<dbReference type="InterPro" id="IPR000524">
    <property type="entry name" value="Tscrpt_reg_HTH_GntR"/>
</dbReference>
<evidence type="ECO:0000313" key="5">
    <source>
        <dbReference type="EMBL" id="WAP67612.1"/>
    </source>
</evidence>
<proteinExistence type="predicted"/>
<keyword evidence="3" id="KW-0804">Transcription</keyword>
<evidence type="ECO:0000256" key="1">
    <source>
        <dbReference type="ARBA" id="ARBA00023015"/>
    </source>
</evidence>